<dbReference type="AlphaFoldDB" id="A0A1T4L5T7"/>
<dbReference type="RefSeq" id="WP_078930149.1">
    <property type="nucleotide sequence ID" value="NZ_CAMEQG010000056.1"/>
</dbReference>
<name>A0A1T4L5T7_9SPIR</name>
<keyword evidence="1" id="KW-1133">Transmembrane helix</keyword>
<keyword evidence="1" id="KW-0812">Transmembrane</keyword>
<dbReference type="Pfam" id="PF04246">
    <property type="entry name" value="RseC_MucC"/>
    <property type="match status" value="1"/>
</dbReference>
<reference evidence="2 3" key="1">
    <citation type="submission" date="2017-02" db="EMBL/GenBank/DDBJ databases">
        <authorList>
            <person name="Peterson S.W."/>
        </authorList>
    </citation>
    <scope>NUCLEOTIDE SEQUENCE [LARGE SCALE GENOMIC DNA]</scope>
    <source>
        <strain evidence="2 3">ATCC BAA-909</strain>
    </source>
</reference>
<keyword evidence="3" id="KW-1185">Reference proteome</keyword>
<organism evidence="2 3">
    <name type="scientific">Treponema berlinense</name>
    <dbReference type="NCBI Taxonomy" id="225004"/>
    <lineage>
        <taxon>Bacteria</taxon>
        <taxon>Pseudomonadati</taxon>
        <taxon>Spirochaetota</taxon>
        <taxon>Spirochaetia</taxon>
        <taxon>Spirochaetales</taxon>
        <taxon>Treponemataceae</taxon>
        <taxon>Treponema</taxon>
    </lineage>
</organism>
<evidence type="ECO:0000313" key="2">
    <source>
        <dbReference type="EMBL" id="SJZ49927.1"/>
    </source>
</evidence>
<proteinExistence type="predicted"/>
<dbReference type="GeneID" id="303366653"/>
<gene>
    <name evidence="2" type="ORF">SAMN02745152_00383</name>
</gene>
<feature type="transmembrane region" description="Helical" evidence="1">
    <location>
        <begin position="69"/>
        <end position="89"/>
    </location>
</feature>
<protein>
    <submittedName>
        <fullName evidence="2">Positive regulator of sigma(E), RseC/MucC</fullName>
    </submittedName>
</protein>
<dbReference type="PROSITE" id="PS51257">
    <property type="entry name" value="PROKAR_LIPOPROTEIN"/>
    <property type="match status" value="1"/>
</dbReference>
<sequence length="144" mass="15881">MLNFARVITVSQNSQKVLLASVFSSACINCPSIRTCRHSAKTFTALNVKNFNLEEGNIVRIALKTPVRILQGLCALFLPITLCILGLIFAPALFKMTNFPANIQFSETIRFLAGIAAFFLGELAVFIFSRATFIPLSPIIKQKI</sequence>
<accession>A0A1T4L5T7</accession>
<feature type="transmembrane region" description="Helical" evidence="1">
    <location>
        <begin position="109"/>
        <end position="133"/>
    </location>
</feature>
<dbReference type="Proteomes" id="UP000190395">
    <property type="component" value="Unassembled WGS sequence"/>
</dbReference>
<dbReference type="EMBL" id="FUXC01000002">
    <property type="protein sequence ID" value="SJZ49927.1"/>
    <property type="molecule type" value="Genomic_DNA"/>
</dbReference>
<dbReference type="STRING" id="225004.SAMN02745152_00383"/>
<dbReference type="OrthoDB" id="9994602at2"/>
<evidence type="ECO:0000256" key="1">
    <source>
        <dbReference type="SAM" id="Phobius"/>
    </source>
</evidence>
<keyword evidence="1" id="KW-0472">Membrane</keyword>
<evidence type="ECO:0000313" key="3">
    <source>
        <dbReference type="Proteomes" id="UP000190395"/>
    </source>
</evidence>